<gene>
    <name evidence="6" type="ORF">FNF31_04307</name>
</gene>
<protein>
    <submittedName>
        <fullName evidence="6">Uncharacterized protein</fullName>
    </submittedName>
</protein>
<evidence type="ECO:0000256" key="5">
    <source>
        <dbReference type="SAM" id="MobiDB-lite"/>
    </source>
</evidence>
<dbReference type="PANTHER" id="PTHR14027">
    <property type="entry name" value="RNA POLYMERASE-ASSOCIATED PROTEIN CTR9"/>
    <property type="match status" value="1"/>
</dbReference>
<feature type="region of interest" description="Disordered" evidence="5">
    <location>
        <begin position="1116"/>
        <end position="1136"/>
    </location>
</feature>
<keyword evidence="2 3" id="KW-0802">TPR repeat</keyword>
<keyword evidence="1" id="KW-0677">Repeat</keyword>
<feature type="compositionally biased region" description="Acidic residues" evidence="5">
    <location>
        <begin position="1322"/>
        <end position="1332"/>
    </location>
</feature>
<evidence type="ECO:0000313" key="6">
    <source>
        <dbReference type="EMBL" id="KAA0160438.1"/>
    </source>
</evidence>
<feature type="compositionally biased region" description="Acidic residues" evidence="5">
    <location>
        <begin position="1414"/>
        <end position="1424"/>
    </location>
</feature>
<evidence type="ECO:0000256" key="4">
    <source>
        <dbReference type="SAM" id="Coils"/>
    </source>
</evidence>
<dbReference type="GO" id="GO:0016593">
    <property type="term" value="C:Cdc73/Paf1 complex"/>
    <property type="evidence" value="ECO:0007669"/>
    <property type="project" value="TreeGrafter"/>
</dbReference>
<dbReference type="Gene3D" id="1.25.40.10">
    <property type="entry name" value="Tetratricopeptide repeat domain"/>
    <property type="match status" value="4"/>
</dbReference>
<name>A0A5A8D5M0_CAFRO</name>
<dbReference type="SUPFAM" id="SSF48452">
    <property type="entry name" value="TPR-like"/>
    <property type="match status" value="2"/>
</dbReference>
<dbReference type="SMART" id="SM00028">
    <property type="entry name" value="TPR"/>
    <property type="match status" value="11"/>
</dbReference>
<dbReference type="GO" id="GO:0006368">
    <property type="term" value="P:transcription elongation by RNA polymerase II"/>
    <property type="evidence" value="ECO:0007669"/>
    <property type="project" value="TreeGrafter"/>
</dbReference>
<proteinExistence type="predicted"/>
<dbReference type="GO" id="GO:0000993">
    <property type="term" value="F:RNA polymerase II complex binding"/>
    <property type="evidence" value="ECO:0007669"/>
    <property type="project" value="TreeGrafter"/>
</dbReference>
<dbReference type="PANTHER" id="PTHR14027:SF2">
    <property type="entry name" value="RNA POLYMERASE-ASSOCIATED PROTEIN CTR9 HOMOLOG"/>
    <property type="match status" value="1"/>
</dbReference>
<dbReference type="EMBL" id="VLTM01000044">
    <property type="protein sequence ID" value="KAA0160438.1"/>
    <property type="molecule type" value="Genomic_DNA"/>
</dbReference>
<organism evidence="6 7">
    <name type="scientific">Cafeteria roenbergensis</name>
    <name type="common">Marine flagellate</name>
    <dbReference type="NCBI Taxonomy" id="33653"/>
    <lineage>
        <taxon>Eukaryota</taxon>
        <taxon>Sar</taxon>
        <taxon>Stramenopiles</taxon>
        <taxon>Bigyra</taxon>
        <taxon>Opalozoa</taxon>
        <taxon>Bicosoecida</taxon>
        <taxon>Cafeteriaceae</taxon>
        <taxon>Cafeteria</taxon>
    </lineage>
</organism>
<feature type="compositionally biased region" description="Low complexity" evidence="5">
    <location>
        <begin position="1471"/>
        <end position="1484"/>
    </location>
</feature>
<evidence type="ECO:0000256" key="3">
    <source>
        <dbReference type="PROSITE-ProRule" id="PRU00339"/>
    </source>
</evidence>
<feature type="repeat" description="TPR" evidence="3">
    <location>
        <begin position="286"/>
        <end position="319"/>
    </location>
</feature>
<keyword evidence="4" id="KW-0175">Coiled coil</keyword>
<feature type="coiled-coil region" evidence="4">
    <location>
        <begin position="1136"/>
        <end position="1192"/>
    </location>
</feature>
<reference evidence="6 7" key="1">
    <citation type="submission" date="2019-07" db="EMBL/GenBank/DDBJ databases">
        <title>Genomes of Cafeteria roenbergensis.</title>
        <authorList>
            <person name="Fischer M.G."/>
            <person name="Hackl T."/>
            <person name="Roman M."/>
        </authorList>
    </citation>
    <scope>NUCLEOTIDE SEQUENCE [LARGE SCALE GENOMIC DNA]</scope>
    <source>
        <strain evidence="6 7">Cflag</strain>
    </source>
</reference>
<feature type="compositionally biased region" description="Low complexity" evidence="5">
    <location>
        <begin position="1425"/>
        <end position="1435"/>
    </location>
</feature>
<dbReference type="GO" id="GO:0006355">
    <property type="term" value="P:regulation of DNA-templated transcription"/>
    <property type="evidence" value="ECO:0007669"/>
    <property type="project" value="InterPro"/>
</dbReference>
<dbReference type="Pfam" id="PF14559">
    <property type="entry name" value="TPR_19"/>
    <property type="match status" value="1"/>
</dbReference>
<dbReference type="InterPro" id="IPR031101">
    <property type="entry name" value="Ctr9"/>
</dbReference>
<dbReference type="Proteomes" id="UP000325113">
    <property type="component" value="Unassembled WGS sequence"/>
</dbReference>
<accession>A0A5A8D5M0</accession>
<sequence>MSSSAGVTIPLRSGESIVVDELPDDATEMVELLSEETPKLDVWLRVANLYYKTRRVGQAVKLLEAVTDDRLIGSTSTRSQYRGSEAQYRRHSATAFAALATARVEALGLSQRVKGLAHVHEQAHTVFRELQVLQSRTEAALGLAEGEADDSSRTPSQLAAIQAAMSRLQLLTVTAQGALVTTAQERRGLRDQQRSRAREVSTHCATQQSAARLEFASRALASSPGIAATLTGRKGAVSGPGGFDIEGFSIPACLGEADAALRSGDYARGRQLFARAIRAAPRVCPASARVGLGICLYRLGHTRVAVKAMERAIQLDKDLAVALSGFAVLQMAEAASYTPTRDARGELSGPTKDEVEAQARARARVLLARAVELEPREPTALLALAQLAFWSWEQVKGRPQDATEDVPVLARVVQRSRLVWCSAPVAHLLRPGQVLRVGEHTVFLASGTARHDVLPGEPGMEGCAPGTVLRLAAAFSGATAADLPVQRRTIERSGRLAHAAAEASTDLALRAEARYLCGKANHVRGNMLDAYVEYKRCSDADPSHVPAIFGKAQFMISQNRPEDARKLAQTVLERQADNADALRLLCHIDRAEGRITSAAELALRATEVAPTDYDAWLQRAEIAQVQRTRPMLRDAMKAYRRAGQHMASAVSATHFELLCNIGALKHSLGDRESLAFYQAALRLAAAEAAPDRADNDAALAGLAERVMLVPKCATLAFNLALLHETTGETHDACHIYEAMLRRYPGYSDAALRLGVVASKLGDGEKARAWFTRAVEAARGGAQGENALAALGRQMEEEGDFGDARARFSSVIGSRAPRQAPGSKAQAGRAEPYSELAKANIYFGEIYRDPRASHTAKSPARRDAAMKRAFEGYKSVLKLVPGNVYAANGLGMILAEQGRVEQARTAFRAAREAMLEAEPVAINLAHTELALGNGGTAVQLYRRVLRQFKGTPERRVRVLLFLARACSETQRLTEARRALQEALVLQPDNLTLWFNLAYVMGIEGLDTLNETANRTLVQVEHAVRLLQSCVRRLKWLNTIVENRESVLREADAAKAQAKAAEAAGGSAPASDSSQAELLERGARLRRQAAMDGVTAEQVASVLTRAARNLALAPQHLQFQRRKEERKRRDARKREERRNALLAEKEQIAEAARAVEREQRRVAEEAARALQSRVAELNRVASERRAQAEAMKRKRSSRADADGVEYDVDDLTPKQLDAIARGRRAGDEDDDIKDDIDPVEELRRAFAVATEALFADAPEAAGDAAAAAAPAEEMPLLTMGSLFGGVPELPDVAPDAKVGGGFAGEHSEAADQLVAQLGIQGEGDGADSDSDSDSDASFGGDAGAARSPASPAARSAPRGRGSGRGAARSGSSGSGPTSSSSSSSASSSTATAAAATAAGAAAAAPKKRLVRMSNESESDSESDADVDQAAAAREPASAPAPPPSAAPAAPKDAGLGLFDGESDADSVGEPEMAAAAAAAAAAGVGV</sequence>
<evidence type="ECO:0000313" key="7">
    <source>
        <dbReference type="Proteomes" id="UP000325113"/>
    </source>
</evidence>
<evidence type="ECO:0000256" key="1">
    <source>
        <dbReference type="ARBA" id="ARBA00022737"/>
    </source>
</evidence>
<evidence type="ECO:0000256" key="2">
    <source>
        <dbReference type="ARBA" id="ARBA00022803"/>
    </source>
</evidence>
<dbReference type="PROSITE" id="PS50005">
    <property type="entry name" value="TPR"/>
    <property type="match status" value="1"/>
</dbReference>
<dbReference type="Pfam" id="PF13432">
    <property type="entry name" value="TPR_16"/>
    <property type="match status" value="4"/>
</dbReference>
<dbReference type="InterPro" id="IPR011990">
    <property type="entry name" value="TPR-like_helical_dom_sf"/>
</dbReference>
<feature type="compositionally biased region" description="Low complexity" evidence="5">
    <location>
        <begin position="1333"/>
        <end position="1402"/>
    </location>
</feature>
<feature type="region of interest" description="Disordered" evidence="5">
    <location>
        <begin position="1318"/>
        <end position="1484"/>
    </location>
</feature>
<comment type="caution">
    <text evidence="6">The sequence shown here is derived from an EMBL/GenBank/DDBJ whole genome shotgun (WGS) entry which is preliminary data.</text>
</comment>
<dbReference type="InterPro" id="IPR019734">
    <property type="entry name" value="TPR_rpt"/>
</dbReference>